<gene>
    <name evidence="3" type="ORF">Sradi_0809900</name>
</gene>
<dbReference type="EMBL" id="JACGWJ010000003">
    <property type="protein sequence ID" value="KAL0431839.1"/>
    <property type="molecule type" value="Genomic_DNA"/>
</dbReference>
<feature type="coiled-coil region" evidence="1">
    <location>
        <begin position="313"/>
        <end position="340"/>
    </location>
</feature>
<evidence type="ECO:0000313" key="3">
    <source>
        <dbReference type="EMBL" id="KAL0431839.1"/>
    </source>
</evidence>
<proteinExistence type="predicted"/>
<feature type="coiled-coil region" evidence="1">
    <location>
        <begin position="1"/>
        <end position="63"/>
    </location>
</feature>
<feature type="coiled-coil region" evidence="1">
    <location>
        <begin position="103"/>
        <end position="144"/>
    </location>
</feature>
<feature type="coiled-coil region" evidence="1">
    <location>
        <begin position="368"/>
        <end position="426"/>
    </location>
</feature>
<reference evidence="3" key="1">
    <citation type="submission" date="2020-06" db="EMBL/GenBank/DDBJ databases">
        <authorList>
            <person name="Li T."/>
            <person name="Hu X."/>
            <person name="Zhang T."/>
            <person name="Song X."/>
            <person name="Zhang H."/>
            <person name="Dai N."/>
            <person name="Sheng W."/>
            <person name="Hou X."/>
            <person name="Wei L."/>
        </authorList>
    </citation>
    <scope>NUCLEOTIDE SEQUENCE</scope>
    <source>
        <strain evidence="3">G02</strain>
        <tissue evidence="3">Leaf</tissue>
    </source>
</reference>
<feature type="coiled-coil region" evidence="1">
    <location>
        <begin position="172"/>
        <end position="266"/>
    </location>
</feature>
<feature type="region of interest" description="Disordered" evidence="2">
    <location>
        <begin position="838"/>
        <end position="858"/>
    </location>
</feature>
<dbReference type="AlphaFoldDB" id="A0AAW2VQG5"/>
<organism evidence="3">
    <name type="scientific">Sesamum radiatum</name>
    <name type="common">Black benniseed</name>
    <dbReference type="NCBI Taxonomy" id="300843"/>
    <lineage>
        <taxon>Eukaryota</taxon>
        <taxon>Viridiplantae</taxon>
        <taxon>Streptophyta</taxon>
        <taxon>Embryophyta</taxon>
        <taxon>Tracheophyta</taxon>
        <taxon>Spermatophyta</taxon>
        <taxon>Magnoliopsida</taxon>
        <taxon>eudicotyledons</taxon>
        <taxon>Gunneridae</taxon>
        <taxon>Pentapetalae</taxon>
        <taxon>asterids</taxon>
        <taxon>lamiids</taxon>
        <taxon>Lamiales</taxon>
        <taxon>Pedaliaceae</taxon>
        <taxon>Sesamum</taxon>
    </lineage>
</organism>
<dbReference type="PANTHER" id="PTHR45287">
    <property type="entry name" value="OS03G0691500 PROTEIN"/>
    <property type="match status" value="1"/>
</dbReference>
<reference evidence="3" key="2">
    <citation type="journal article" date="2024" name="Plant">
        <title>Genomic evolution and insights into agronomic trait innovations of Sesamum species.</title>
        <authorList>
            <person name="Miao H."/>
            <person name="Wang L."/>
            <person name="Qu L."/>
            <person name="Liu H."/>
            <person name="Sun Y."/>
            <person name="Le M."/>
            <person name="Wang Q."/>
            <person name="Wei S."/>
            <person name="Zheng Y."/>
            <person name="Lin W."/>
            <person name="Duan Y."/>
            <person name="Cao H."/>
            <person name="Xiong S."/>
            <person name="Wang X."/>
            <person name="Wei L."/>
            <person name="Li C."/>
            <person name="Ma Q."/>
            <person name="Ju M."/>
            <person name="Zhao R."/>
            <person name="Li G."/>
            <person name="Mu C."/>
            <person name="Tian Q."/>
            <person name="Mei H."/>
            <person name="Zhang T."/>
            <person name="Gao T."/>
            <person name="Zhang H."/>
        </authorList>
    </citation>
    <scope>NUCLEOTIDE SEQUENCE</scope>
    <source>
        <strain evidence="3">G02</strain>
    </source>
</reference>
<dbReference type="PANTHER" id="PTHR45287:SF4">
    <property type="entry name" value="OS03G0691500 PROTEIN"/>
    <property type="match status" value="1"/>
</dbReference>
<comment type="caution">
    <text evidence="3">The sequence shown here is derived from an EMBL/GenBank/DDBJ whole genome shotgun (WGS) entry which is preliminary data.</text>
</comment>
<feature type="coiled-coil region" evidence="1">
    <location>
        <begin position="740"/>
        <end position="827"/>
    </location>
</feature>
<feature type="coiled-coil region" evidence="1">
    <location>
        <begin position="456"/>
        <end position="504"/>
    </location>
</feature>
<keyword evidence="1" id="KW-0175">Coiled coil</keyword>
<feature type="coiled-coil region" evidence="1">
    <location>
        <begin position="561"/>
        <end position="644"/>
    </location>
</feature>
<dbReference type="InterPro" id="IPR040262">
    <property type="entry name" value="At4g38062-like"/>
</dbReference>
<evidence type="ECO:0000256" key="2">
    <source>
        <dbReference type="SAM" id="MobiDB-lite"/>
    </source>
</evidence>
<name>A0AAW2VQG5_SESRA</name>
<accession>A0AAW2VQG5</accession>
<protein>
    <submittedName>
        <fullName evidence="3">Uncharacterized protein</fullName>
    </submittedName>
</protein>
<evidence type="ECO:0000256" key="1">
    <source>
        <dbReference type="SAM" id="Coils"/>
    </source>
</evidence>
<sequence>MDGVYEELDEARAEIEKLREELRVKAGLAESLKRAHNEQLSKNKEASSKLEKLAQELSEKDYEISTARGMCEELRSSLTEKESIIKNLSSAHDRLRVDCNEKLRRCEEENKALGSALDDANAKNMDQERLISALKQEVEGVKRLLSFSQKKCSETENRTEVSKETGQREDVFVKLEEESRKFEDQLKWKKEQFGHLEEAHKKLRNEVRMKEKEWEKEKAELLDGISSLETKLESQTRISQDLQHRLEMCNQALAHAESKRKLLEVQLLESRTSFDSVCAEYEDAKLNFENLTAQRDQEIASLRSSLGTKEILYREMEYQFKKLEQEKHELLVSVKELQEAQIRVAGTSSSSKLQNKLKSLEQVHKGCSTNLKAKESEWRSQMEKLSEELNCCRSALKSRDTSLNELNRELEACDSLILKLELLNQETSLVLLVLKSEFREAQLRLADNRSCMDLKNIKMQENVNDLLEQLENKKAALTSVQQDLEEEREKVVTLSKKVQTLEELQFPLQKELERLKEMLKESKTCQLQSEEQVLQIQSDLEKVHDALDRANGELYEKFCEANQIEFELQIWKSIAEQLEENLKQNHQMRREVEASLLAQTEVELNLKQEKESLSHQLEENEKRIDDLQQQLVEVNESVKVVENAGAETETSFGNAEGGRQIEKHEAENLHQLVEEKDQRIYDLQQLVASLEQEFDSSTASFSSRLSQMQTEMNGLRKSWEQIKAAEVFKEVEIQEKNVMIVELETDLGSSKAKIQEIEVRLEKKELELGRLVCELEAKISTSDETIKKLTQNSMNLSSENKNLVNSMDSLSERVERLTAEDMQLMESLGKIVQAIDVSRPSQPGFNSDDEDDDDPVKENMSIIVSSPLMKRVEAIHDNERSPLRAINT</sequence>